<organism evidence="2 3">
    <name type="scientific">Natrinema salsiterrestre</name>
    <dbReference type="NCBI Taxonomy" id="2950540"/>
    <lineage>
        <taxon>Archaea</taxon>
        <taxon>Methanobacteriati</taxon>
        <taxon>Methanobacteriota</taxon>
        <taxon>Stenosarchaea group</taxon>
        <taxon>Halobacteria</taxon>
        <taxon>Halobacteriales</taxon>
        <taxon>Natrialbaceae</taxon>
        <taxon>Natrinema</taxon>
    </lineage>
</organism>
<evidence type="ECO:0000313" key="2">
    <source>
        <dbReference type="EMBL" id="MDF9748404.1"/>
    </source>
</evidence>
<proteinExistence type="predicted"/>
<gene>
    <name evidence="2" type="ORF">NDI89_22835</name>
</gene>
<reference evidence="2" key="1">
    <citation type="submission" date="2022-06" db="EMBL/GenBank/DDBJ databases">
        <title>Natrinema sp. a new haloarchaeum isolate from saline soil.</title>
        <authorList>
            <person name="Strakova D."/>
            <person name="Galisteo C."/>
            <person name="Sanchez-Porro C."/>
            <person name="Ventosa A."/>
        </authorList>
    </citation>
    <scope>NUCLEOTIDE SEQUENCE</scope>
    <source>
        <strain evidence="2">S1CR25-10</strain>
    </source>
</reference>
<dbReference type="AlphaFoldDB" id="A0A9Q4L6G6"/>
<sequence length="63" mass="6612">MPSPDLESHDVTLEQSLTREGDEEVVRWTATADSVDVTLGSDTPAGALRALADELEVNGGESA</sequence>
<dbReference type="RefSeq" id="WP_277525092.1">
    <property type="nucleotide sequence ID" value="NZ_JAMQOT010000015.1"/>
</dbReference>
<dbReference type="Proteomes" id="UP001154061">
    <property type="component" value="Unassembled WGS sequence"/>
</dbReference>
<evidence type="ECO:0000313" key="3">
    <source>
        <dbReference type="Proteomes" id="UP001154061"/>
    </source>
</evidence>
<feature type="region of interest" description="Disordered" evidence="1">
    <location>
        <begin position="1"/>
        <end position="22"/>
    </location>
</feature>
<keyword evidence="3" id="KW-1185">Reference proteome</keyword>
<evidence type="ECO:0000256" key="1">
    <source>
        <dbReference type="SAM" id="MobiDB-lite"/>
    </source>
</evidence>
<accession>A0A9Q4L6G6</accession>
<name>A0A9Q4L6G6_9EURY</name>
<dbReference type="EMBL" id="JAMQOT010000015">
    <property type="protein sequence ID" value="MDF9748404.1"/>
    <property type="molecule type" value="Genomic_DNA"/>
</dbReference>
<comment type="caution">
    <text evidence="2">The sequence shown here is derived from an EMBL/GenBank/DDBJ whole genome shotgun (WGS) entry which is preliminary data.</text>
</comment>
<protein>
    <submittedName>
        <fullName evidence="2">Uncharacterized protein</fullName>
    </submittedName>
</protein>